<dbReference type="Pfam" id="PF00395">
    <property type="entry name" value="SLH"/>
    <property type="match status" value="3"/>
</dbReference>
<dbReference type="InterPro" id="IPR058863">
    <property type="entry name" value="PelX-like_Ig"/>
</dbReference>
<dbReference type="PANTHER" id="PTHR40088:SF1">
    <property type="entry name" value="PECTATE LYASE PEL9"/>
    <property type="match status" value="1"/>
</dbReference>
<feature type="chain" id="PRO_5008278216" description="SLH domain-containing protein" evidence="9">
    <location>
        <begin position="28"/>
        <end position="1727"/>
    </location>
</feature>
<evidence type="ECO:0000256" key="7">
    <source>
        <dbReference type="ARBA" id="ARBA00023239"/>
    </source>
</evidence>
<evidence type="ECO:0000256" key="2">
    <source>
        <dbReference type="ARBA" id="ARBA00004613"/>
    </source>
</evidence>
<dbReference type="InterPro" id="IPR011050">
    <property type="entry name" value="Pectin_lyase_fold/virulence"/>
</dbReference>
<dbReference type="GO" id="GO:0046872">
    <property type="term" value="F:metal ion binding"/>
    <property type="evidence" value="ECO:0007669"/>
    <property type="project" value="UniProtKB-KW"/>
</dbReference>
<evidence type="ECO:0000256" key="8">
    <source>
        <dbReference type="ARBA" id="ARBA00038263"/>
    </source>
</evidence>
<name>A0A198AS00_9BACL</name>
<dbReference type="GO" id="GO:0005576">
    <property type="term" value="C:extracellular region"/>
    <property type="evidence" value="ECO:0007669"/>
    <property type="project" value="UniProtKB-SubCell"/>
</dbReference>
<feature type="signal peptide" evidence="9">
    <location>
        <begin position="1"/>
        <end position="27"/>
    </location>
</feature>
<proteinExistence type="inferred from homology"/>
<dbReference type="PROSITE" id="PS51272">
    <property type="entry name" value="SLH"/>
    <property type="match status" value="3"/>
</dbReference>
<dbReference type="InterPro" id="IPR022038">
    <property type="entry name" value="Ig-like_bact"/>
</dbReference>
<evidence type="ECO:0000313" key="12">
    <source>
        <dbReference type="Proteomes" id="UP000078454"/>
    </source>
</evidence>
<dbReference type="STRING" id="1850517.A8708_16385"/>
<dbReference type="SMART" id="SM00710">
    <property type="entry name" value="PbH1"/>
    <property type="match status" value="4"/>
</dbReference>
<feature type="domain" description="SLH" evidence="10">
    <location>
        <begin position="1605"/>
        <end position="1663"/>
    </location>
</feature>
<keyword evidence="7" id="KW-0456">Lyase</keyword>
<comment type="cofactor">
    <cofactor evidence="1">
        <name>Ca(2+)</name>
        <dbReference type="ChEBI" id="CHEBI:29108"/>
    </cofactor>
</comment>
<dbReference type="InterPro" id="IPR058953">
    <property type="entry name" value="PelX-like_N"/>
</dbReference>
<reference evidence="11 12" key="1">
    <citation type="submission" date="2016-05" db="EMBL/GenBank/DDBJ databases">
        <title>Paenibacillus sp. 1ZS3-15 nov., isolated from the rhizosphere soil.</title>
        <authorList>
            <person name="Zhang X.X."/>
            <person name="Zhang J."/>
        </authorList>
    </citation>
    <scope>NUCLEOTIDE SEQUENCE [LARGE SCALE GENOMIC DNA]</scope>
    <source>
        <strain evidence="11 12">1ZS3-15</strain>
    </source>
</reference>
<dbReference type="InterPro" id="IPR006626">
    <property type="entry name" value="PbH1"/>
</dbReference>
<keyword evidence="6" id="KW-0106">Calcium</keyword>
<comment type="similarity">
    <text evidence="8">Belongs to the polysaccharide lyase 9 family.</text>
</comment>
<dbReference type="InterPro" id="IPR012334">
    <property type="entry name" value="Pectin_lyas_fold"/>
</dbReference>
<comment type="subcellular location">
    <subcellularLocation>
        <location evidence="2">Secreted</location>
    </subcellularLocation>
</comment>
<dbReference type="Gene3D" id="2.60.40.3630">
    <property type="match status" value="3"/>
</dbReference>
<evidence type="ECO:0000256" key="6">
    <source>
        <dbReference type="ARBA" id="ARBA00022837"/>
    </source>
</evidence>
<dbReference type="SUPFAM" id="SSF51126">
    <property type="entry name" value="Pectin lyase-like"/>
    <property type="match status" value="1"/>
</dbReference>
<dbReference type="Pfam" id="PF25850">
    <property type="entry name" value="PelX_Ig"/>
    <property type="match status" value="1"/>
</dbReference>
<keyword evidence="3" id="KW-0964">Secreted</keyword>
<gene>
    <name evidence="11" type="ORF">A8708_16385</name>
</gene>
<evidence type="ECO:0000259" key="10">
    <source>
        <dbReference type="PROSITE" id="PS51272"/>
    </source>
</evidence>
<dbReference type="PANTHER" id="PTHR40088">
    <property type="entry name" value="PECTATE LYASE (EUROFUNG)"/>
    <property type="match status" value="1"/>
</dbReference>
<feature type="domain" description="SLH" evidence="10">
    <location>
        <begin position="1667"/>
        <end position="1727"/>
    </location>
</feature>
<sequence length="1727" mass="183963">MRKQNRWIALIMAVCLVAAMLPRAAQAADPPAGLINIPSTSAWKGSVFGDIGGSPSTANFGITENSDKSVTLTSAKGPNTVAGSAKGKISSSSEGLAYYYQQVNANDNYELSATVRVDTFTLPGDSAGNKKQSSFGIMLRSNMLENVSQGSPNAFTGEYIAVGAIDQKVQGFYKSGSPTLTQVKTGYEFGKAAVPDAGVSYALSIKKTGNVYSVKVGDQTHVIDKITGSMAYVGLYVARYTAVTFTDVTFTKDTRAPLSLKVDATSMKKEYYVSDSLDLTGLKVTAVYDGNVEKELSTSDYMVTGFNNTQAEPSSITVNFNGKTASIPLTFQPLVVTGIDIQYPPAKTDYYPGEVFDPQGLTVLGQYNYGSRWVELASNQYAFSIIPEADVTVTNATYTFKPTATAGVKTVTVSSTVTSSTYTALQVTVKQAQMTGLEVREGPRKTNYFVGDKFVQDGIAVYAKYDDHTEVKLLKSEYAVALADMSSAGTKSLQVSTGKGSATASFTITVLPQEIMGSRVTKYPRTTYAIGEDFDGTGMVVSVVYSSKLGELADTEYTVDTNAFDKTVPGVYDIAIIPNNAAIPQTLLKVTVVADTTYAWKSIRFGQSTSNANNKVTVNEDGLVRLEALEGGGKVTGDHDGITFYYTELDARKDNFELSADIRVEAYAKEPQDGQESFGIMARDAIGTQGDSTVFASNIAAIGGYSGGTTLPNGTQLFVRTGVTTPDGAGSKGIQSSMLSSVRPAASNTATNYKLTLSKTNNGFTGRLNNGTSADMYVPDIMTVQDGDNMYVGFYTARLATIVVSNMELKVTSADTDTPMQVPVPQPVVPDVNFVGLTRTSVTAYTLGLMSNVNGKVTIKQGPNIIEQDAVMEAGKLVSLNSTVTANTYTNFTATFVPDDTQYLTTYNKIVRNHTVDMKTYVDNGDIYVSSTATSSGNGTVDSPLDLDTAIDYVRAGQKIILQDGRYVRTAKLDIKKGNDGRADAMKYLIAAPGAKPIIDFDKRSEGVVLSGNYWHVQGIDFTRSAANTKGFTVGGSNNIVEGSRFYDNGDTGLQISRTDVTETNKSLWPSNNLILNCESFDNVDPSNNNADGFAAKLTSGTGNIFRGDIAHNNIDDGWDLYTKAGTGAIGAVLIEDSIAYNNGTLTNNRVGDGDKNGFKLGGEGIRVNHIIRNSLAFGNGAYGFTNNSNPGVIAENNIGFNNAKGNLYFQPYADKPSYFSINGFVSYQKDYASRDSYPAELKSDTNFMFNGTVSANKSGLALSNANFVSLTPSLPYQRDGAGNIIRGSFLQFIAHQESMNTASGGSAAPTAAVTSDDGGVHISINPVNQTVNGKIVAVVTVDGSTLGKAFEALQSKASNKPKITIDVKGSEGAATVQLDANALSLGLKNTPDALLSMKSSEFTYDLPAKSFDLAEIADVLGTDVSHMKLNISIEKVTGPSAELINTKAKQAGLTLLSDVVDFTITAEADGKTVTVNDFGKTYVSRTITLVKTVDSDQLTAVMFNPETGEMSFVPAVVTTANGKAEVTIKRQGNSMYTVVQSSKTFEDVQGHWAKKEIELLASKLVIQGTSDTTFGPNNPITRAEFAALLVRSLGLKEEGATRFTDVPMSSWFAGTVGASAKAGLIEGFEDGSFRPNERITREQMAVMITRAMAFAGKSAVADLKQLDKFSDSNALGVWSKEAVAGAVHAGIIYGVTETEFVPAAPATRAEAAVMLKRFLQGVQFIN</sequence>
<evidence type="ECO:0000256" key="3">
    <source>
        <dbReference type="ARBA" id="ARBA00022525"/>
    </source>
</evidence>
<evidence type="ECO:0000256" key="5">
    <source>
        <dbReference type="ARBA" id="ARBA00022729"/>
    </source>
</evidence>
<evidence type="ECO:0000313" key="11">
    <source>
        <dbReference type="EMBL" id="OAS24329.1"/>
    </source>
</evidence>
<evidence type="ECO:0000256" key="9">
    <source>
        <dbReference type="SAM" id="SignalP"/>
    </source>
</evidence>
<feature type="domain" description="SLH" evidence="10">
    <location>
        <begin position="1541"/>
        <end position="1604"/>
    </location>
</feature>
<protein>
    <recommendedName>
        <fullName evidence="10">SLH domain-containing protein</fullName>
    </recommendedName>
</protein>
<dbReference type="Pfam" id="PF25849">
    <property type="entry name" value="PelX_N"/>
    <property type="match status" value="2"/>
</dbReference>
<dbReference type="OrthoDB" id="8660908at2"/>
<keyword evidence="5 9" id="KW-0732">Signal</keyword>
<keyword evidence="4" id="KW-0479">Metal-binding</keyword>
<dbReference type="Pfam" id="PF07523">
    <property type="entry name" value="Big_3"/>
    <property type="match status" value="3"/>
</dbReference>
<organism evidence="11 12">
    <name type="scientific">Paenibacillus oryzisoli</name>
    <dbReference type="NCBI Taxonomy" id="1850517"/>
    <lineage>
        <taxon>Bacteria</taxon>
        <taxon>Bacillati</taxon>
        <taxon>Bacillota</taxon>
        <taxon>Bacilli</taxon>
        <taxon>Bacillales</taxon>
        <taxon>Paenibacillaceae</taxon>
        <taxon>Paenibacillus</taxon>
    </lineage>
</organism>
<dbReference type="InterPro" id="IPR001119">
    <property type="entry name" value="SLH_dom"/>
</dbReference>
<dbReference type="GO" id="GO:0016837">
    <property type="term" value="F:carbon-oxygen lyase activity, acting on polysaccharides"/>
    <property type="evidence" value="ECO:0007669"/>
    <property type="project" value="TreeGrafter"/>
</dbReference>
<dbReference type="EMBL" id="LYPB01000032">
    <property type="protein sequence ID" value="OAS24329.1"/>
    <property type="molecule type" value="Genomic_DNA"/>
</dbReference>
<evidence type="ECO:0000256" key="1">
    <source>
        <dbReference type="ARBA" id="ARBA00001913"/>
    </source>
</evidence>
<dbReference type="Proteomes" id="UP000078454">
    <property type="component" value="Unassembled WGS sequence"/>
</dbReference>
<dbReference type="RefSeq" id="WP_068661577.1">
    <property type="nucleotide sequence ID" value="NZ_LYPB01000032.1"/>
</dbReference>
<keyword evidence="12" id="KW-1185">Reference proteome</keyword>
<evidence type="ECO:0000256" key="4">
    <source>
        <dbReference type="ARBA" id="ARBA00022723"/>
    </source>
</evidence>
<comment type="caution">
    <text evidence="11">The sequence shown here is derived from an EMBL/GenBank/DDBJ whole genome shotgun (WGS) entry which is preliminary data.</text>
</comment>
<dbReference type="InterPro" id="IPR052052">
    <property type="entry name" value="Polysaccharide_Lyase_9"/>
</dbReference>
<dbReference type="Gene3D" id="2.160.20.10">
    <property type="entry name" value="Single-stranded right-handed beta-helix, Pectin lyase-like"/>
    <property type="match status" value="1"/>
</dbReference>
<accession>A0A198AS00</accession>